<evidence type="ECO:0000313" key="2">
    <source>
        <dbReference type="EMBL" id="PAU46153.1"/>
    </source>
</evidence>
<protein>
    <submittedName>
        <fullName evidence="2">Uncharacterized protein</fullName>
    </submittedName>
</protein>
<name>A0A2A2D135_9ACTN</name>
<gene>
    <name evidence="2" type="ORF">CK936_25490</name>
</gene>
<evidence type="ECO:0000313" key="3">
    <source>
        <dbReference type="Proteomes" id="UP000218944"/>
    </source>
</evidence>
<keyword evidence="1" id="KW-1133">Transmembrane helix</keyword>
<keyword evidence="1" id="KW-0472">Membrane</keyword>
<dbReference type="EMBL" id="NSJV01000486">
    <property type="protein sequence ID" value="PAU46153.1"/>
    <property type="molecule type" value="Genomic_DNA"/>
</dbReference>
<proteinExistence type="predicted"/>
<dbReference type="AlphaFoldDB" id="A0A2A2D135"/>
<comment type="caution">
    <text evidence="2">The sequence shown here is derived from an EMBL/GenBank/DDBJ whole genome shotgun (WGS) entry which is preliminary data.</text>
</comment>
<accession>A0A2A2D135</accession>
<reference evidence="2 3" key="1">
    <citation type="submission" date="2017-08" db="EMBL/GenBank/DDBJ databases">
        <title>Genome sequence of Streptomyces albireticuli NRRL B-1670.</title>
        <authorList>
            <person name="Graham D.E."/>
            <person name="Mahan K.M."/>
            <person name="Klingeman D.M."/>
            <person name="Hettich R.L."/>
            <person name="Parry R.J."/>
            <person name="Spain J.C."/>
        </authorList>
    </citation>
    <scope>NUCLEOTIDE SEQUENCE [LARGE SCALE GENOMIC DNA]</scope>
    <source>
        <strain evidence="2 3">NRRL B-1670</strain>
    </source>
</reference>
<organism evidence="2 3">
    <name type="scientific">Streptomyces albireticuli</name>
    <dbReference type="NCBI Taxonomy" id="1940"/>
    <lineage>
        <taxon>Bacteria</taxon>
        <taxon>Bacillati</taxon>
        <taxon>Actinomycetota</taxon>
        <taxon>Actinomycetes</taxon>
        <taxon>Kitasatosporales</taxon>
        <taxon>Streptomycetaceae</taxon>
        <taxon>Streptomyces</taxon>
    </lineage>
</organism>
<sequence>MNTITAVGYQWDAIRMPRYLGLAAAALLGDGIGTVIVEPGERRMYVLVPAGAAATWDYPETRALGRDSYLPLPPPACTRPPGPYWLTPPDWRWPLADPAKLLTALEAVASPTRDAPCP</sequence>
<evidence type="ECO:0000256" key="1">
    <source>
        <dbReference type="SAM" id="Phobius"/>
    </source>
</evidence>
<dbReference type="RefSeq" id="WP_095583315.1">
    <property type="nucleotide sequence ID" value="NZ_JAJQQS010000026.1"/>
</dbReference>
<dbReference type="Proteomes" id="UP000218944">
    <property type="component" value="Unassembled WGS sequence"/>
</dbReference>
<feature type="transmembrane region" description="Helical" evidence="1">
    <location>
        <begin position="19"/>
        <end position="37"/>
    </location>
</feature>
<keyword evidence="3" id="KW-1185">Reference proteome</keyword>
<keyword evidence="1" id="KW-0812">Transmembrane</keyword>